<dbReference type="EMBL" id="QZAB01000021">
    <property type="protein sequence ID" value="RQD92709.1"/>
    <property type="molecule type" value="Genomic_DNA"/>
</dbReference>
<feature type="transmembrane region" description="Helical" evidence="1">
    <location>
        <begin position="311"/>
        <end position="332"/>
    </location>
</feature>
<accession>A0A3R7VUM3</accession>
<feature type="non-terminal residue" evidence="2">
    <location>
        <position position="1"/>
    </location>
</feature>
<evidence type="ECO:0000313" key="3">
    <source>
        <dbReference type="Proteomes" id="UP000284763"/>
    </source>
</evidence>
<feature type="transmembrane region" description="Helical" evidence="1">
    <location>
        <begin position="231"/>
        <end position="253"/>
    </location>
</feature>
<reference evidence="2 3" key="1">
    <citation type="submission" date="2018-08" db="EMBL/GenBank/DDBJ databases">
        <title>The metabolism and importance of syntrophic acetate oxidation coupled to methane or sulfide production in haloalkaline environments.</title>
        <authorList>
            <person name="Timmers P.H.A."/>
            <person name="Vavourakis C.D."/>
            <person name="Sorokin D.Y."/>
            <person name="Sinninghe Damste J.S."/>
            <person name="Muyzer G."/>
            <person name="Stams A.J.M."/>
            <person name="Plugge C.M."/>
        </authorList>
    </citation>
    <scope>NUCLEOTIDE SEQUENCE [LARGE SCALE GENOMIC DNA]</scope>
    <source>
        <strain evidence="2">MSAO_Arc3</strain>
    </source>
</reference>
<proteinExistence type="predicted"/>
<name>A0A3R7VUM3_9EURY</name>
<dbReference type="PANTHER" id="PTHR35402:SF2">
    <property type="entry name" value="FLAGELLA ACCESSORY PROTEIN J"/>
    <property type="match status" value="1"/>
</dbReference>
<feature type="transmembrane region" description="Helical" evidence="1">
    <location>
        <begin position="273"/>
        <end position="299"/>
    </location>
</feature>
<sequence>LASFAVIMPVITGMDAVTLLLIVLATFVVTDLMILMYTKNKVPTDPVWQAPGRYVTDYRLKLYRSIPISLGGCLIVTILVILHGDLETPIAVALCLTPLVYTGRVASNIEKSIRRRDNNFPAFIRSLGSSAGARGGLIDEALRALRIHDFGPLTNDVNGLYRRINTRVDKVKSWEMFADNTGSHLIKRFSVTFVEATHLGGKPEVVGNMIATNFHRILALRKKRVQSANSLVGSLYGLTAGIGFTLYISLSVVELMQDMFMTIDMPPGMSMGMVIYTDIGDMGTLSLLVLLIMIVHSLLSAILLKVVDGGHMLIAVTNFVIMVWIAAISAVVTQEAVSSLLGIG</sequence>
<keyword evidence="1" id="KW-1133">Transmembrane helix</keyword>
<comment type="caution">
    <text evidence="2">The sequence shown here is derived from an EMBL/GenBank/DDBJ whole genome shotgun (WGS) entry which is preliminary data.</text>
</comment>
<feature type="transmembrane region" description="Helical" evidence="1">
    <location>
        <begin position="88"/>
        <end position="106"/>
    </location>
</feature>
<dbReference type="InterPro" id="IPR056569">
    <property type="entry name" value="ArlJ-like"/>
</dbReference>
<evidence type="ECO:0000313" key="2">
    <source>
        <dbReference type="EMBL" id="RQD92709.1"/>
    </source>
</evidence>
<feature type="transmembrane region" description="Helical" evidence="1">
    <location>
        <begin position="6"/>
        <end position="29"/>
    </location>
</feature>
<dbReference type="Proteomes" id="UP000284763">
    <property type="component" value="Unassembled WGS sequence"/>
</dbReference>
<dbReference type="PANTHER" id="PTHR35402">
    <property type="entry name" value="INTEGRAL MEMBRANE PROTEIN-RELATED"/>
    <property type="match status" value="1"/>
</dbReference>
<protein>
    <submittedName>
        <fullName evidence="2">Archaellar assembly protein FlaJ</fullName>
    </submittedName>
</protein>
<keyword evidence="1" id="KW-0472">Membrane</keyword>
<gene>
    <name evidence="2" type="primary">flaJ</name>
    <name evidence="2" type="ORF">D5R95_00255</name>
</gene>
<keyword evidence="1" id="KW-0812">Transmembrane</keyword>
<organism evidence="2 3">
    <name type="scientific">Methanosalsum natronophilum</name>
    <dbReference type="NCBI Taxonomy" id="768733"/>
    <lineage>
        <taxon>Archaea</taxon>
        <taxon>Methanobacteriati</taxon>
        <taxon>Methanobacteriota</taxon>
        <taxon>Stenosarchaea group</taxon>
        <taxon>Methanomicrobia</taxon>
        <taxon>Methanosarcinales</taxon>
        <taxon>Methanosarcinaceae</taxon>
        <taxon>Methanosalsum</taxon>
    </lineage>
</organism>
<dbReference type="AlphaFoldDB" id="A0A3R7VUM3"/>
<evidence type="ECO:0000256" key="1">
    <source>
        <dbReference type="SAM" id="Phobius"/>
    </source>
</evidence>
<feature type="transmembrane region" description="Helical" evidence="1">
    <location>
        <begin position="62"/>
        <end position="82"/>
    </location>
</feature>